<proteinExistence type="predicted"/>
<keyword evidence="2" id="KW-1185">Reference proteome</keyword>
<reference evidence="1" key="1">
    <citation type="journal article" date="2023" name="Genome Biol. Evol.">
        <title>First Whole Genome Sequence and Flow Cytometry Genome Size Data for the Lichen-Forming Fungus Ramalina farinacea (Ascomycota).</title>
        <authorList>
            <person name="Llewellyn T."/>
            <person name="Mian S."/>
            <person name="Hill R."/>
            <person name="Leitch I.J."/>
            <person name="Gaya E."/>
        </authorList>
    </citation>
    <scope>NUCLEOTIDE SEQUENCE</scope>
    <source>
        <strain evidence="1">LIQ254RAFAR</strain>
    </source>
</reference>
<evidence type="ECO:0000313" key="2">
    <source>
        <dbReference type="Proteomes" id="UP001161017"/>
    </source>
</evidence>
<dbReference type="EMBL" id="JAPUFD010000006">
    <property type="protein sequence ID" value="MDI1487958.1"/>
    <property type="molecule type" value="Genomic_DNA"/>
</dbReference>
<evidence type="ECO:0000313" key="1">
    <source>
        <dbReference type="EMBL" id="MDI1487958.1"/>
    </source>
</evidence>
<accession>A0AA43QNH6</accession>
<name>A0AA43QNH6_9LECA</name>
<sequence length="273" mass="29664">MPPPADPTSSPPAHAHLTVALSTPTPRISLSQPSDAPDALQLILTARVASATSPTQPITFLTNGSVLDNGNHARHGSLFRGSFPLLRSVDDPTRKIVLASGMKVNYGRYPDGTSEDLREQAWNRFETVWPRGEGAHDGQGGNEAGEEGGNGLSITQSVSLDRIFQYSGPSKGYGGLTQADVRPGEKFNVCVNKKMLRGNGGWWAFGSMDEGGELHGKKFIMLENGMDGEDEQDEKAAEKERRERDGWVYSEMMDDLKIAAEEGMDEVVVEFVE</sequence>
<comment type="caution">
    <text evidence="1">The sequence shown here is derived from an EMBL/GenBank/DDBJ whole genome shotgun (WGS) entry which is preliminary data.</text>
</comment>
<dbReference type="AlphaFoldDB" id="A0AA43QNH6"/>
<gene>
    <name evidence="1" type="ORF">OHK93_007232</name>
</gene>
<organism evidence="1 2">
    <name type="scientific">Ramalina farinacea</name>
    <dbReference type="NCBI Taxonomy" id="258253"/>
    <lineage>
        <taxon>Eukaryota</taxon>
        <taxon>Fungi</taxon>
        <taxon>Dikarya</taxon>
        <taxon>Ascomycota</taxon>
        <taxon>Pezizomycotina</taxon>
        <taxon>Lecanoromycetes</taxon>
        <taxon>OSLEUM clade</taxon>
        <taxon>Lecanoromycetidae</taxon>
        <taxon>Lecanorales</taxon>
        <taxon>Lecanorineae</taxon>
        <taxon>Ramalinaceae</taxon>
        <taxon>Ramalina</taxon>
    </lineage>
</organism>
<protein>
    <submittedName>
        <fullName evidence="1">Uncharacterized protein</fullName>
    </submittedName>
</protein>
<dbReference type="Proteomes" id="UP001161017">
    <property type="component" value="Unassembled WGS sequence"/>
</dbReference>